<evidence type="ECO:0000313" key="2">
    <source>
        <dbReference type="Proteomes" id="UP000634136"/>
    </source>
</evidence>
<organism evidence="1 2">
    <name type="scientific">Senna tora</name>
    <dbReference type="NCBI Taxonomy" id="362788"/>
    <lineage>
        <taxon>Eukaryota</taxon>
        <taxon>Viridiplantae</taxon>
        <taxon>Streptophyta</taxon>
        <taxon>Embryophyta</taxon>
        <taxon>Tracheophyta</taxon>
        <taxon>Spermatophyta</taxon>
        <taxon>Magnoliopsida</taxon>
        <taxon>eudicotyledons</taxon>
        <taxon>Gunneridae</taxon>
        <taxon>Pentapetalae</taxon>
        <taxon>rosids</taxon>
        <taxon>fabids</taxon>
        <taxon>Fabales</taxon>
        <taxon>Fabaceae</taxon>
        <taxon>Caesalpinioideae</taxon>
        <taxon>Cassia clade</taxon>
        <taxon>Senna</taxon>
    </lineage>
</organism>
<proteinExistence type="predicted"/>
<dbReference type="AlphaFoldDB" id="A0A834SHZ4"/>
<comment type="caution">
    <text evidence="1">The sequence shown here is derived from an EMBL/GenBank/DDBJ whole genome shotgun (WGS) entry which is preliminary data.</text>
</comment>
<name>A0A834SHZ4_9FABA</name>
<accession>A0A834SHZ4</accession>
<dbReference type="Proteomes" id="UP000634136">
    <property type="component" value="Unassembled WGS sequence"/>
</dbReference>
<protein>
    <submittedName>
        <fullName evidence="1">Uncharacterized protein</fullName>
    </submittedName>
</protein>
<keyword evidence="2" id="KW-1185">Reference proteome</keyword>
<dbReference type="EMBL" id="JAAIUW010000013">
    <property type="protein sequence ID" value="KAF7804488.1"/>
    <property type="molecule type" value="Genomic_DNA"/>
</dbReference>
<reference evidence="1" key="1">
    <citation type="submission" date="2020-09" db="EMBL/GenBank/DDBJ databases">
        <title>Genome-Enabled Discovery of Anthraquinone Biosynthesis in Senna tora.</title>
        <authorList>
            <person name="Kang S.-H."/>
            <person name="Pandey R.P."/>
            <person name="Lee C.-M."/>
            <person name="Sim J.-S."/>
            <person name="Jeong J.-T."/>
            <person name="Choi B.-S."/>
            <person name="Jung M."/>
            <person name="Ginzburg D."/>
            <person name="Zhao K."/>
            <person name="Won S.Y."/>
            <person name="Oh T.-J."/>
            <person name="Yu Y."/>
            <person name="Kim N.-H."/>
            <person name="Lee O.R."/>
            <person name="Lee T.-H."/>
            <person name="Bashyal P."/>
            <person name="Kim T.-S."/>
            <person name="Lee W.-H."/>
            <person name="Kawkins C."/>
            <person name="Kim C.-K."/>
            <person name="Kim J.S."/>
            <person name="Ahn B.O."/>
            <person name="Rhee S.Y."/>
            <person name="Sohng J.K."/>
        </authorList>
    </citation>
    <scope>NUCLEOTIDE SEQUENCE</scope>
    <source>
        <tissue evidence="1">Leaf</tissue>
    </source>
</reference>
<evidence type="ECO:0000313" key="1">
    <source>
        <dbReference type="EMBL" id="KAF7804488.1"/>
    </source>
</evidence>
<sequence length="45" mass="5141">MIGQTNNHYFKALYNFNIPKRPNSPRVSFLQDEKVVAGNANNNAF</sequence>
<gene>
    <name evidence="1" type="ORF">G2W53_043599</name>
</gene>